<evidence type="ECO:0000313" key="9">
    <source>
        <dbReference type="Proteomes" id="UP000594260"/>
    </source>
</evidence>
<evidence type="ECO:0000313" key="8">
    <source>
        <dbReference type="EnsemblMetazoa" id="XP_022650837"/>
    </source>
</evidence>
<dbReference type="PANTHER" id="PTHR11461">
    <property type="entry name" value="SERINE PROTEASE INHIBITOR, SERPIN"/>
    <property type="match status" value="1"/>
</dbReference>
<feature type="signal peptide" evidence="6">
    <location>
        <begin position="1"/>
        <end position="18"/>
    </location>
</feature>
<dbReference type="EnsemblMetazoa" id="XM_022795104">
    <property type="protein sequence ID" value="XP_022650839"/>
    <property type="gene ID" value="LOC111245983"/>
</dbReference>
<dbReference type="CDD" id="cd00172">
    <property type="entry name" value="serpin"/>
    <property type="match status" value="1"/>
</dbReference>
<evidence type="ECO:0000256" key="4">
    <source>
        <dbReference type="ARBA" id="ARBA00023180"/>
    </source>
</evidence>
<accession>A0A7M7JEG6</accession>
<dbReference type="SUPFAM" id="SSF56574">
    <property type="entry name" value="Serpins"/>
    <property type="match status" value="1"/>
</dbReference>
<reference evidence="8" key="1">
    <citation type="submission" date="2021-01" db="UniProtKB">
        <authorList>
            <consortium name="EnsemblMetazoa"/>
        </authorList>
    </citation>
    <scope>IDENTIFICATION</scope>
</reference>
<dbReference type="Gene3D" id="3.30.497.10">
    <property type="entry name" value="Antithrombin, subunit I, domain 2"/>
    <property type="match status" value="1"/>
</dbReference>
<dbReference type="RefSeq" id="XP_022650838.1">
    <property type="nucleotide sequence ID" value="XM_022795103.1"/>
</dbReference>
<evidence type="ECO:0000256" key="5">
    <source>
        <dbReference type="RuleBase" id="RU000411"/>
    </source>
</evidence>
<dbReference type="EnsemblMetazoa" id="XM_022795101">
    <property type="protein sequence ID" value="XP_022650836"/>
    <property type="gene ID" value="LOC111245983"/>
</dbReference>
<dbReference type="Proteomes" id="UP000594260">
    <property type="component" value="Unplaced"/>
</dbReference>
<dbReference type="RefSeq" id="XP_022650840.1">
    <property type="nucleotide sequence ID" value="XM_022795105.1"/>
</dbReference>
<dbReference type="RefSeq" id="XP_022650837.1">
    <property type="nucleotide sequence ID" value="XM_022795102.1"/>
</dbReference>
<dbReference type="InterPro" id="IPR023795">
    <property type="entry name" value="Serpin_CS"/>
</dbReference>
<dbReference type="PANTHER" id="PTHR11461:SF211">
    <property type="entry name" value="GH10112P-RELATED"/>
    <property type="match status" value="1"/>
</dbReference>
<dbReference type="GO" id="GO:0004867">
    <property type="term" value="F:serine-type endopeptidase inhibitor activity"/>
    <property type="evidence" value="ECO:0007669"/>
    <property type="project" value="UniProtKB-KW"/>
</dbReference>
<comment type="similarity">
    <text evidence="1 5">Belongs to the serpin family.</text>
</comment>
<dbReference type="SMART" id="SM00093">
    <property type="entry name" value="SERPIN"/>
    <property type="match status" value="1"/>
</dbReference>
<feature type="domain" description="Serpin" evidence="7">
    <location>
        <begin position="41"/>
        <end position="425"/>
    </location>
</feature>
<keyword evidence="9" id="KW-1185">Reference proteome</keyword>
<evidence type="ECO:0000256" key="6">
    <source>
        <dbReference type="SAM" id="SignalP"/>
    </source>
</evidence>
<dbReference type="AlphaFoldDB" id="A0A7M7JEG6"/>
<dbReference type="GO" id="GO:0005615">
    <property type="term" value="C:extracellular space"/>
    <property type="evidence" value="ECO:0007669"/>
    <property type="project" value="InterPro"/>
</dbReference>
<keyword evidence="3" id="KW-0722">Serine protease inhibitor</keyword>
<dbReference type="InterPro" id="IPR042185">
    <property type="entry name" value="Serpin_sf_2"/>
</dbReference>
<dbReference type="EnsemblMetazoa" id="XM_022795106">
    <property type="protein sequence ID" value="XP_022650841"/>
    <property type="gene ID" value="LOC111245983"/>
</dbReference>
<keyword evidence="6" id="KW-0732">Signal</keyword>
<dbReference type="InterPro" id="IPR000215">
    <property type="entry name" value="Serpin_fam"/>
</dbReference>
<feature type="chain" id="PRO_5033596988" description="Serpin domain-containing protein" evidence="6">
    <location>
        <begin position="19"/>
        <end position="425"/>
    </location>
</feature>
<dbReference type="PROSITE" id="PS00284">
    <property type="entry name" value="SERPIN"/>
    <property type="match status" value="1"/>
</dbReference>
<dbReference type="OrthoDB" id="6515587at2759"/>
<dbReference type="RefSeq" id="XP_022650839.1">
    <property type="nucleotide sequence ID" value="XM_022795104.1"/>
</dbReference>
<keyword evidence="2" id="KW-0646">Protease inhibitor</keyword>
<dbReference type="Pfam" id="PF00079">
    <property type="entry name" value="Serpin"/>
    <property type="match status" value="1"/>
</dbReference>
<dbReference type="EnsemblMetazoa" id="XM_022795105">
    <property type="protein sequence ID" value="XP_022650840"/>
    <property type="gene ID" value="LOC111245983"/>
</dbReference>
<dbReference type="GeneID" id="111245983"/>
<evidence type="ECO:0000256" key="2">
    <source>
        <dbReference type="ARBA" id="ARBA00022690"/>
    </source>
</evidence>
<evidence type="ECO:0000259" key="7">
    <source>
        <dbReference type="SMART" id="SM00093"/>
    </source>
</evidence>
<name>A0A7M7JEG6_VARDE</name>
<organism evidence="8 9">
    <name type="scientific">Varroa destructor</name>
    <name type="common">Honeybee mite</name>
    <dbReference type="NCBI Taxonomy" id="109461"/>
    <lineage>
        <taxon>Eukaryota</taxon>
        <taxon>Metazoa</taxon>
        <taxon>Ecdysozoa</taxon>
        <taxon>Arthropoda</taxon>
        <taxon>Chelicerata</taxon>
        <taxon>Arachnida</taxon>
        <taxon>Acari</taxon>
        <taxon>Parasitiformes</taxon>
        <taxon>Mesostigmata</taxon>
        <taxon>Gamasina</taxon>
        <taxon>Dermanyssoidea</taxon>
        <taxon>Varroidae</taxon>
        <taxon>Varroa</taxon>
    </lineage>
</organism>
<protein>
    <recommendedName>
        <fullName evidence="7">Serpin domain-containing protein</fullName>
    </recommendedName>
</protein>
<dbReference type="EnsemblMetazoa" id="XM_022795103">
    <property type="protein sequence ID" value="XP_022650838"/>
    <property type="gene ID" value="LOC111245983"/>
</dbReference>
<proteinExistence type="inferred from homology"/>
<dbReference type="Gene3D" id="2.30.39.10">
    <property type="entry name" value="Alpha-1-antitrypsin, domain 1"/>
    <property type="match status" value="1"/>
</dbReference>
<dbReference type="RefSeq" id="XP_022650841.1">
    <property type="nucleotide sequence ID" value="XM_022795106.1"/>
</dbReference>
<dbReference type="EnsemblMetazoa" id="XM_022795102">
    <property type="protein sequence ID" value="XP_022650837"/>
    <property type="gene ID" value="LOC111245983"/>
</dbReference>
<dbReference type="InterPro" id="IPR023796">
    <property type="entry name" value="Serpin_dom"/>
</dbReference>
<keyword evidence="4" id="KW-0325">Glycoprotein</keyword>
<dbReference type="InParanoid" id="A0A7M7JEG6"/>
<sequence length="425" mass="47777">MTMRFLVTLILLTVVGRGARTQITPTESEKQLWTAVGEFGHLLLKVTSEQMKRQDNVLISPFSVHTALSMVVPGARGLTKEEMVRTLHSGRIAPGGLQNVFSQITGRKQRNTTTAGQVFPDLQFTVILANRLYAQKKYAFAPGYVDDLKSTFHADAVNVDFSNGGAVQNEINDFVRQKTNNLIPKVLQQPLNENTVMVLVNTLYFKGDWQKKMSKKNLALTFNKGCEGLEKPQDKWLAVTNRMPYLESANLGAKLVQIPYKSREFSARMLIVMPSDENNCNAKEWLEKLQWSSLREEINKMKTTNVALTMPPFEMRYRAEIHNVLPTMGMSQVFKRGEADLSGMVTDPKERLNIDQIIHETKMIVTAYGTEAAAVTALTITRLSIRPSLDPVPMTVDRSFYVAILYGKHNVTEVLPLFVGVVHNV</sequence>
<evidence type="ECO:0000256" key="3">
    <source>
        <dbReference type="ARBA" id="ARBA00022900"/>
    </source>
</evidence>
<dbReference type="InterPro" id="IPR036186">
    <property type="entry name" value="Serpin_sf"/>
</dbReference>
<evidence type="ECO:0000256" key="1">
    <source>
        <dbReference type="ARBA" id="ARBA00009500"/>
    </source>
</evidence>
<dbReference type="InterPro" id="IPR042178">
    <property type="entry name" value="Serpin_sf_1"/>
</dbReference>
<dbReference type="KEGG" id="vde:111245983"/>
<dbReference type="RefSeq" id="XP_022650836.1">
    <property type="nucleotide sequence ID" value="XM_022795101.1"/>
</dbReference>